<dbReference type="AlphaFoldDB" id="A0AAE1US39"/>
<dbReference type="SUPFAM" id="SSF53098">
    <property type="entry name" value="Ribonuclease H-like"/>
    <property type="match status" value="1"/>
</dbReference>
<dbReference type="InterPro" id="IPR053151">
    <property type="entry name" value="RNase_H-like"/>
</dbReference>
<accession>A0AAE1US39</accession>
<dbReference type="GO" id="GO:0004523">
    <property type="term" value="F:RNA-DNA hybrid ribonuclease activity"/>
    <property type="evidence" value="ECO:0007669"/>
    <property type="project" value="InterPro"/>
</dbReference>
<organism evidence="2 3">
    <name type="scientific">Anisodus tanguticus</name>
    <dbReference type="NCBI Taxonomy" id="243964"/>
    <lineage>
        <taxon>Eukaryota</taxon>
        <taxon>Viridiplantae</taxon>
        <taxon>Streptophyta</taxon>
        <taxon>Embryophyta</taxon>
        <taxon>Tracheophyta</taxon>
        <taxon>Spermatophyta</taxon>
        <taxon>Magnoliopsida</taxon>
        <taxon>eudicotyledons</taxon>
        <taxon>Gunneridae</taxon>
        <taxon>Pentapetalae</taxon>
        <taxon>asterids</taxon>
        <taxon>lamiids</taxon>
        <taxon>Solanales</taxon>
        <taxon>Solanaceae</taxon>
        <taxon>Solanoideae</taxon>
        <taxon>Hyoscyameae</taxon>
        <taxon>Anisodus</taxon>
    </lineage>
</organism>
<dbReference type="InterPro" id="IPR002156">
    <property type="entry name" value="RNaseH_domain"/>
</dbReference>
<gene>
    <name evidence="2" type="ORF">RND71_038424</name>
</gene>
<evidence type="ECO:0000313" key="2">
    <source>
        <dbReference type="EMBL" id="KAK4342608.1"/>
    </source>
</evidence>
<comment type="caution">
    <text evidence="2">The sequence shown here is derived from an EMBL/GenBank/DDBJ whole genome shotgun (WGS) entry which is preliminary data.</text>
</comment>
<dbReference type="Gene3D" id="3.30.420.10">
    <property type="entry name" value="Ribonuclease H-like superfamily/Ribonuclease H"/>
    <property type="match status" value="1"/>
</dbReference>
<protein>
    <recommendedName>
        <fullName evidence="1">RNase H type-1 domain-containing protein</fullName>
    </recommendedName>
</protein>
<dbReference type="Proteomes" id="UP001291623">
    <property type="component" value="Unassembled WGS sequence"/>
</dbReference>
<dbReference type="InterPro" id="IPR012337">
    <property type="entry name" value="RNaseH-like_sf"/>
</dbReference>
<dbReference type="EMBL" id="JAVYJV010000021">
    <property type="protein sequence ID" value="KAK4342608.1"/>
    <property type="molecule type" value="Genomic_DNA"/>
</dbReference>
<dbReference type="GO" id="GO:0003676">
    <property type="term" value="F:nucleic acid binding"/>
    <property type="evidence" value="ECO:0007669"/>
    <property type="project" value="InterPro"/>
</dbReference>
<sequence length="87" mass="9696">MQYGLNIKIVKWNLPPHTFIKLNSNSSCKCEDYEGGGVIRTDKGKRISTYNINLGKGTNNCAEAKALQHGLKWCLSNEMPLEHLSSS</sequence>
<dbReference type="InterPro" id="IPR036397">
    <property type="entry name" value="RNaseH_sf"/>
</dbReference>
<dbReference type="Pfam" id="PF13456">
    <property type="entry name" value="RVT_3"/>
    <property type="match status" value="1"/>
</dbReference>
<dbReference type="PANTHER" id="PTHR47723:SF19">
    <property type="entry name" value="POLYNUCLEOTIDYL TRANSFERASE, RIBONUCLEASE H-LIKE SUPERFAMILY PROTEIN"/>
    <property type="match status" value="1"/>
</dbReference>
<keyword evidence="3" id="KW-1185">Reference proteome</keyword>
<proteinExistence type="predicted"/>
<evidence type="ECO:0000259" key="1">
    <source>
        <dbReference type="Pfam" id="PF13456"/>
    </source>
</evidence>
<reference evidence="2" key="1">
    <citation type="submission" date="2023-12" db="EMBL/GenBank/DDBJ databases">
        <title>Genome assembly of Anisodus tanguticus.</title>
        <authorList>
            <person name="Wang Y.-J."/>
        </authorList>
    </citation>
    <scope>NUCLEOTIDE SEQUENCE</scope>
    <source>
        <strain evidence="2">KB-2021</strain>
        <tissue evidence="2">Leaf</tissue>
    </source>
</reference>
<evidence type="ECO:0000313" key="3">
    <source>
        <dbReference type="Proteomes" id="UP001291623"/>
    </source>
</evidence>
<dbReference type="PANTHER" id="PTHR47723">
    <property type="entry name" value="OS05G0353850 PROTEIN"/>
    <property type="match status" value="1"/>
</dbReference>
<feature type="domain" description="RNase H type-1" evidence="1">
    <location>
        <begin position="24"/>
        <end position="79"/>
    </location>
</feature>
<name>A0AAE1US39_9SOLA</name>